<dbReference type="PANTHER" id="PTHR43439">
    <property type="entry name" value="PHENYLACETATE-COENZYME A LIGASE"/>
    <property type="match status" value="1"/>
</dbReference>
<dbReference type="SUPFAM" id="SSF47336">
    <property type="entry name" value="ACP-like"/>
    <property type="match status" value="1"/>
</dbReference>
<accession>A0AA38NNF1</accession>
<evidence type="ECO:0000313" key="4">
    <source>
        <dbReference type="EMBL" id="KAJ3788284.1"/>
    </source>
</evidence>
<dbReference type="InterPro" id="IPR020845">
    <property type="entry name" value="AMP-binding_CS"/>
</dbReference>
<evidence type="ECO:0000256" key="2">
    <source>
        <dbReference type="ARBA" id="ARBA00022553"/>
    </source>
</evidence>
<dbReference type="Gene3D" id="3.40.50.720">
    <property type="entry name" value="NAD(P)-binding Rossmann-like Domain"/>
    <property type="match status" value="1"/>
</dbReference>
<dbReference type="InterPro" id="IPR020806">
    <property type="entry name" value="PKS_PP-bd"/>
</dbReference>
<dbReference type="PANTHER" id="PTHR43439:SF2">
    <property type="entry name" value="ENZYME, PUTATIVE (JCVI)-RELATED"/>
    <property type="match status" value="1"/>
</dbReference>
<dbReference type="SUPFAM" id="SSF56801">
    <property type="entry name" value="Acetyl-CoA synthetase-like"/>
    <property type="match status" value="1"/>
</dbReference>
<dbReference type="GO" id="GO:0031177">
    <property type="term" value="F:phosphopantetheine binding"/>
    <property type="evidence" value="ECO:0007669"/>
    <property type="project" value="InterPro"/>
</dbReference>
<dbReference type="Pfam" id="PF00501">
    <property type="entry name" value="AMP-binding"/>
    <property type="match status" value="1"/>
</dbReference>
<dbReference type="Pfam" id="PF23562">
    <property type="entry name" value="AMP-binding_C_3"/>
    <property type="match status" value="1"/>
</dbReference>
<dbReference type="AlphaFoldDB" id="A0AA38NNF1"/>
<keyword evidence="2" id="KW-0597">Phosphoprotein</keyword>
<keyword evidence="5" id="KW-1185">Reference proteome</keyword>
<evidence type="ECO:0000256" key="1">
    <source>
        <dbReference type="ARBA" id="ARBA00022450"/>
    </source>
</evidence>
<name>A0AA38NNF1_9AGAR</name>
<dbReference type="InterPro" id="IPR013120">
    <property type="entry name" value="FAR_NAD-bd"/>
</dbReference>
<evidence type="ECO:0000313" key="5">
    <source>
        <dbReference type="Proteomes" id="UP001163798"/>
    </source>
</evidence>
<dbReference type="InterPro" id="IPR042099">
    <property type="entry name" value="ANL_N_sf"/>
</dbReference>
<dbReference type="Proteomes" id="UP001163798">
    <property type="component" value="Unassembled WGS sequence"/>
</dbReference>
<proteinExistence type="predicted"/>
<dbReference type="Gene3D" id="1.10.1200.10">
    <property type="entry name" value="ACP-like"/>
    <property type="match status" value="1"/>
</dbReference>
<dbReference type="PROSITE" id="PS00455">
    <property type="entry name" value="AMP_BINDING"/>
    <property type="match status" value="1"/>
</dbReference>
<dbReference type="InterPro" id="IPR036736">
    <property type="entry name" value="ACP-like_sf"/>
</dbReference>
<dbReference type="Gene3D" id="3.40.50.12780">
    <property type="entry name" value="N-terminal domain of ligase-like"/>
    <property type="match status" value="1"/>
</dbReference>
<dbReference type="PROSITE" id="PS50075">
    <property type="entry name" value="CARRIER"/>
    <property type="match status" value="1"/>
</dbReference>
<gene>
    <name evidence="4" type="ORF">GGU10DRAFT_385106</name>
</gene>
<dbReference type="EMBL" id="MU793277">
    <property type="protein sequence ID" value="KAJ3788284.1"/>
    <property type="molecule type" value="Genomic_DNA"/>
</dbReference>
<dbReference type="InterPro" id="IPR051414">
    <property type="entry name" value="Adenylate-forming_Reductase"/>
</dbReference>
<feature type="domain" description="Carrier" evidence="3">
    <location>
        <begin position="588"/>
        <end position="672"/>
    </location>
</feature>
<dbReference type="SUPFAM" id="SSF51735">
    <property type="entry name" value="NAD(P)-binding Rossmann-fold domains"/>
    <property type="match status" value="1"/>
</dbReference>
<protein>
    <submittedName>
        <fullName evidence="4">Acetyl-CoA synthetase-like protein</fullName>
    </submittedName>
</protein>
<dbReference type="InterPro" id="IPR000873">
    <property type="entry name" value="AMP-dep_synth/lig_dom"/>
</dbReference>
<dbReference type="Pfam" id="PF07993">
    <property type="entry name" value="NAD_binding_4"/>
    <property type="match status" value="1"/>
</dbReference>
<evidence type="ECO:0000259" key="3">
    <source>
        <dbReference type="PROSITE" id="PS50075"/>
    </source>
</evidence>
<comment type="caution">
    <text evidence="4">The sequence shown here is derived from an EMBL/GenBank/DDBJ whole genome shotgun (WGS) entry which is preliminary data.</text>
</comment>
<dbReference type="SMART" id="SM00823">
    <property type="entry name" value="PKS_PP"/>
    <property type="match status" value="1"/>
</dbReference>
<organism evidence="4 5">
    <name type="scientific">Lentinula aff. detonsa</name>
    <dbReference type="NCBI Taxonomy" id="2804958"/>
    <lineage>
        <taxon>Eukaryota</taxon>
        <taxon>Fungi</taxon>
        <taxon>Dikarya</taxon>
        <taxon>Basidiomycota</taxon>
        <taxon>Agaricomycotina</taxon>
        <taxon>Agaricomycetes</taxon>
        <taxon>Agaricomycetidae</taxon>
        <taxon>Agaricales</taxon>
        <taxon>Marasmiineae</taxon>
        <taxon>Omphalotaceae</taxon>
        <taxon>Lentinula</taxon>
    </lineage>
</organism>
<sequence>MERNPWSHACILITKRTCKQYYYCSPTMSPPLPDLDSPISIPEILQHHLDNNPSFTVYVYPEPGTGDLTEISMLEFVRAVYRAGNAVCGDSKPGDVVAIIANLDSIVYMALITGLMNIGLVPFPISPRNSSPAIVDLLRKSCARRLLTTHATLGDLVDGIRSEMQPDGLNTEEAPNLQEIFPYLAKETSEYPFSPPVRSFIPEDSHDAIYLHSSGSTGFPKPVRLSYLNFKNYLSVLCMDDMRRLGFKRYGAAGLPPFHVMAVFNQLFVGLYGQITICVFPPVVTKPEALPVMMSAEIILENARLTQASALLTIPTFLTIWSHSEEAVRQLAEYILVFYGGGPLPPKTGDYLVSRGVKVVTAYGGTEMGLLVKGTIDPENWSYAEFSDKCTIRWAPQGDGTFEAQFLTTDLHHPAVENIPDVKGYATSDIFVPHPTNPNKWKIVGRVDDVIIHSSGEKTVPAPMESIITATSLIQGAVMFGRERDQTGLLVEPSPNHKVDVEDHAQISAFRNSIWNLVEDANRIAPAFSKIFKEMILITSPDKPLPRVGKGTVARKAALALYEPEINELYAVVESNSGGDSIDPPKSWTATDIQSWLIAHITDILSSNISVNPTLDLFEQGFDSLVSTILRLHIVSALRKSDNSALAREVSQAVVYSHPTVERLTRYILNLVNNNIDADAASAKTRPQLIEDMIEKYSLGLDVPPPTTNIPLNTARHCVLLTGSTGNLGAELLAGLLSKDAVHRVYAFNRPSLQTPILDRHRARFEDKGLDPSLLASTKLVFLEGESGNENLGLGEDMFDELRQNLTMVIHNAWRLDFNLSLSSFETHIKGARSMIDLARASRHSSDIRFLFTSSIASTQSWDAEKGPYPEEVVLDSSYAVGGGYGESKYVTERILARSGLKVTSFRIGQICGGEPNGAWATSDWLPILIKSGLTLNKLPDAHGVVSWIPMDVVTSVIMDTAFLEDQVPFAVNVVHPRPTSWSVVMQNIRHALIRKKALSSGDLPLIPFRTWIIELEKHINSFSDDLPALKLLNFFKLQASADDRIEENAGESLGLTPLEMENARNGLITGFTLSQWGVVPLYERKEPDHPERFLDDDLGKAIFVEEHCYNRGLNQLRLVRSSPVKMLSLFNGYRSFTTIDLAIVAGEKVEARVPREKSVMYDRYDPLGKSISTPVQNMYAAEDLRHPNGRFL</sequence>
<keyword evidence="1" id="KW-0596">Phosphopantetheine</keyword>
<dbReference type="InterPro" id="IPR036291">
    <property type="entry name" value="NAD(P)-bd_dom_sf"/>
</dbReference>
<dbReference type="InterPro" id="IPR009081">
    <property type="entry name" value="PP-bd_ACP"/>
</dbReference>
<reference evidence="4" key="1">
    <citation type="submission" date="2022-08" db="EMBL/GenBank/DDBJ databases">
        <authorList>
            <consortium name="DOE Joint Genome Institute"/>
            <person name="Min B."/>
            <person name="Riley R."/>
            <person name="Sierra-Patev S."/>
            <person name="Naranjo-Ortiz M."/>
            <person name="Looney B."/>
            <person name="Konkel Z."/>
            <person name="Slot J.C."/>
            <person name="Sakamoto Y."/>
            <person name="Steenwyk J.L."/>
            <person name="Rokas A."/>
            <person name="Carro J."/>
            <person name="Camarero S."/>
            <person name="Ferreira P."/>
            <person name="Molpeceres G."/>
            <person name="Ruiz-Duenas F.J."/>
            <person name="Serrano A."/>
            <person name="Henrissat B."/>
            <person name="Drula E."/>
            <person name="Hughes K.W."/>
            <person name="Mata J.L."/>
            <person name="Ishikawa N.K."/>
            <person name="Vargas-Isla R."/>
            <person name="Ushijima S."/>
            <person name="Smith C.A."/>
            <person name="Ahrendt S."/>
            <person name="Andreopoulos W."/>
            <person name="He G."/>
            <person name="Labutti K."/>
            <person name="Lipzen A."/>
            <person name="Ng V."/>
            <person name="Sandor L."/>
            <person name="Barry K."/>
            <person name="Martinez A.T."/>
            <person name="Xiao Y."/>
            <person name="Gibbons J.G."/>
            <person name="Terashima K."/>
            <person name="Hibbett D.S."/>
            <person name="Grigoriev I.V."/>
        </authorList>
    </citation>
    <scope>NUCLEOTIDE SEQUENCE</scope>
    <source>
        <strain evidence="4">TFB10291</strain>
    </source>
</reference>